<organism evidence="4 5">
    <name type="scientific">Conexibacter stalactiti</name>
    <dbReference type="NCBI Taxonomy" id="1940611"/>
    <lineage>
        <taxon>Bacteria</taxon>
        <taxon>Bacillati</taxon>
        <taxon>Actinomycetota</taxon>
        <taxon>Thermoleophilia</taxon>
        <taxon>Solirubrobacterales</taxon>
        <taxon>Conexibacteraceae</taxon>
        <taxon>Conexibacter</taxon>
    </lineage>
</organism>
<feature type="compositionally biased region" description="Low complexity" evidence="1">
    <location>
        <begin position="42"/>
        <end position="56"/>
    </location>
</feature>
<evidence type="ECO:0000313" key="4">
    <source>
        <dbReference type="EMBL" id="MDW5593883.1"/>
    </source>
</evidence>
<dbReference type="Gene3D" id="3.10.105.10">
    <property type="entry name" value="Dipeptide-binding Protein, Domain 3"/>
    <property type="match status" value="1"/>
</dbReference>
<proteinExistence type="predicted"/>
<keyword evidence="5" id="KW-1185">Reference proteome</keyword>
<feature type="transmembrane region" description="Helical" evidence="2">
    <location>
        <begin position="12"/>
        <end position="33"/>
    </location>
</feature>
<feature type="region of interest" description="Disordered" evidence="1">
    <location>
        <begin position="38"/>
        <end position="61"/>
    </location>
</feature>
<keyword evidence="2" id="KW-0812">Transmembrane</keyword>
<feature type="domain" description="Solute-binding protein family 5" evidence="3">
    <location>
        <begin position="114"/>
        <end position="513"/>
    </location>
</feature>
<evidence type="ECO:0000313" key="5">
    <source>
        <dbReference type="Proteomes" id="UP001284601"/>
    </source>
</evidence>
<dbReference type="Pfam" id="PF00496">
    <property type="entry name" value="SBP_bac_5"/>
    <property type="match status" value="1"/>
</dbReference>
<evidence type="ECO:0000259" key="3">
    <source>
        <dbReference type="Pfam" id="PF00496"/>
    </source>
</evidence>
<comment type="caution">
    <text evidence="4">The sequence shown here is derived from an EMBL/GenBank/DDBJ whole genome shotgun (WGS) entry which is preliminary data.</text>
</comment>
<dbReference type="EMBL" id="JAWSTH010000010">
    <property type="protein sequence ID" value="MDW5593883.1"/>
    <property type="molecule type" value="Genomic_DNA"/>
</dbReference>
<dbReference type="InterPro" id="IPR039424">
    <property type="entry name" value="SBP_5"/>
</dbReference>
<dbReference type="RefSeq" id="WP_318596142.1">
    <property type="nucleotide sequence ID" value="NZ_JAWSTH010000010.1"/>
</dbReference>
<evidence type="ECO:0000256" key="1">
    <source>
        <dbReference type="SAM" id="MobiDB-lite"/>
    </source>
</evidence>
<protein>
    <submittedName>
        <fullName evidence="4">ABC transporter substrate-binding protein</fullName>
    </submittedName>
</protein>
<dbReference type="Proteomes" id="UP001284601">
    <property type="component" value="Unassembled WGS sequence"/>
</dbReference>
<dbReference type="Gene3D" id="3.40.190.10">
    <property type="entry name" value="Periplasmic binding protein-like II"/>
    <property type="match status" value="1"/>
</dbReference>
<sequence length="609" mass="67138">MEDGRRRRLSPVGMIGAAVLLIVLVVVIVSVAGGGGDDDTSTTRAASGGGTATSSDSGREAGRAETLVLGQYRAPTGKIGNPYVQASDALVSDGLHELVYEALFYVNYQTGRTEPWLATGYEYSDDNRTVTLRLRDDVRWADGTPFSSRDVVYTMEQILKARAPFRAANIQGAVRSIRALSPTEVQIDLRAPNPRFVDSELSSYVYTANFIPLPEHVFRGEDFETFAFYDLARGLPMGTGPYRLTEVTASAATLQRDDDWWAARAGFSELPAPRRVVYTSPGPEDSAVAGLESSQLDYAGQSVPSVAGFIAARERNPKLVNWDGDLGWLDPCPFALTINTTRRPWDDAELRWALNASLDKEQFSRLFNTPGEPTAARTTFPEYPQLSALIDENEDLLATYPTLDHDLERAAQIFESKGYRRENGVWTKDGEPLSLALNLFSPAALGPVWGDAAQLLNQQLREAGIAVDLQPGDFNTVAATRADGRFDAQSWFECGSVTDPWATLNRYTHAPGNDNAGRWRNAEYDRLVAQMGELTPGDPRIGELYAQAMEIWLRELPVIPLNQRPTPIVMNQTYWENWPTADNGYTQPAPFGMNFHQVITRLQPAGDGQ</sequence>
<reference evidence="5" key="1">
    <citation type="submission" date="2023-07" db="EMBL/GenBank/DDBJ databases">
        <title>Conexibacter stalactiti sp. nov., isolated from stalactites in a lava cave and emended description of the genus Conexibacter.</title>
        <authorList>
            <person name="Lee S.D."/>
        </authorList>
    </citation>
    <scope>NUCLEOTIDE SEQUENCE [LARGE SCALE GENOMIC DNA]</scope>
    <source>
        <strain evidence="5">KCTC 39840</strain>
    </source>
</reference>
<dbReference type="SUPFAM" id="SSF53850">
    <property type="entry name" value="Periplasmic binding protein-like II"/>
    <property type="match status" value="1"/>
</dbReference>
<dbReference type="PANTHER" id="PTHR30290">
    <property type="entry name" value="PERIPLASMIC BINDING COMPONENT OF ABC TRANSPORTER"/>
    <property type="match status" value="1"/>
</dbReference>
<dbReference type="Gene3D" id="3.90.76.10">
    <property type="entry name" value="Dipeptide-binding Protein, Domain 1"/>
    <property type="match status" value="1"/>
</dbReference>
<evidence type="ECO:0000256" key="2">
    <source>
        <dbReference type="SAM" id="Phobius"/>
    </source>
</evidence>
<dbReference type="PANTHER" id="PTHR30290:SF16">
    <property type="entry name" value="OLIGOPEPTIDE ABC TRANSPORTER, PERIPLASMIC OLIGOPEPTIDE-BINDING PROTEIN"/>
    <property type="match status" value="1"/>
</dbReference>
<accession>A0ABU4HKN4</accession>
<gene>
    <name evidence="4" type="ORF">R7226_06030</name>
</gene>
<dbReference type="CDD" id="cd08509">
    <property type="entry name" value="PBP2_TmCBP_oligosaccharides_like"/>
    <property type="match status" value="1"/>
</dbReference>
<keyword evidence="2" id="KW-0472">Membrane</keyword>
<reference evidence="4 5" key="2">
    <citation type="submission" date="2023-10" db="EMBL/GenBank/DDBJ databases">
        <authorList>
            <person name="Han X.F."/>
        </authorList>
    </citation>
    <scope>NUCLEOTIDE SEQUENCE [LARGE SCALE GENOMIC DNA]</scope>
    <source>
        <strain evidence="4 5">KCTC 39840</strain>
    </source>
</reference>
<name>A0ABU4HKN4_9ACTN</name>
<dbReference type="InterPro" id="IPR000914">
    <property type="entry name" value="SBP_5_dom"/>
</dbReference>
<keyword evidence="2" id="KW-1133">Transmembrane helix</keyword>